<dbReference type="Pfam" id="PF05362">
    <property type="entry name" value="Lon_C"/>
    <property type="match status" value="1"/>
</dbReference>
<organism evidence="2 3">
    <name type="scientific">Raineyella fluvialis</name>
    <dbReference type="NCBI Taxonomy" id="2662261"/>
    <lineage>
        <taxon>Bacteria</taxon>
        <taxon>Bacillati</taxon>
        <taxon>Actinomycetota</taxon>
        <taxon>Actinomycetes</taxon>
        <taxon>Propionibacteriales</taxon>
        <taxon>Propionibacteriaceae</taxon>
        <taxon>Raineyella</taxon>
    </lineage>
</organism>
<accession>A0A5Q2FIE1</accession>
<gene>
    <name evidence="2" type="ORF">Rai3103_13040</name>
</gene>
<keyword evidence="3" id="KW-1185">Reference proteome</keyword>
<dbReference type="Pfam" id="PF13180">
    <property type="entry name" value="PDZ_2"/>
    <property type="match status" value="1"/>
</dbReference>
<dbReference type="GO" id="GO:0004252">
    <property type="term" value="F:serine-type endopeptidase activity"/>
    <property type="evidence" value="ECO:0007669"/>
    <property type="project" value="InterPro"/>
</dbReference>
<reference evidence="2 3" key="1">
    <citation type="submission" date="2019-10" db="EMBL/GenBank/DDBJ databases">
        <title>Genomic analysis of Raineyella sp. CBA3103.</title>
        <authorList>
            <person name="Roh S.W."/>
        </authorList>
    </citation>
    <scope>NUCLEOTIDE SEQUENCE [LARGE SCALE GENOMIC DNA]</scope>
    <source>
        <strain evidence="2 3">CBA3103</strain>
    </source>
</reference>
<dbReference type="AlphaFoldDB" id="A0A5Q2FIE1"/>
<dbReference type="Proteomes" id="UP000386847">
    <property type="component" value="Chromosome"/>
</dbReference>
<dbReference type="SUPFAM" id="SSF50156">
    <property type="entry name" value="PDZ domain-like"/>
    <property type="match status" value="1"/>
</dbReference>
<dbReference type="InterPro" id="IPR014721">
    <property type="entry name" value="Ribsml_uS5_D2-typ_fold_subgr"/>
</dbReference>
<feature type="domain" description="PDZ" evidence="1">
    <location>
        <begin position="137"/>
        <end position="200"/>
    </location>
</feature>
<dbReference type="Gene3D" id="3.30.230.10">
    <property type="match status" value="1"/>
</dbReference>
<dbReference type="SUPFAM" id="SSF54211">
    <property type="entry name" value="Ribosomal protein S5 domain 2-like"/>
    <property type="match status" value="1"/>
</dbReference>
<dbReference type="SMART" id="SM00228">
    <property type="entry name" value="PDZ"/>
    <property type="match status" value="1"/>
</dbReference>
<dbReference type="EMBL" id="CP045725">
    <property type="protein sequence ID" value="QGF24425.1"/>
    <property type="molecule type" value="Genomic_DNA"/>
</dbReference>
<protein>
    <submittedName>
        <fullName evidence="2">PDZ domain-containing protein</fullName>
    </submittedName>
</protein>
<dbReference type="RefSeq" id="WP_153572954.1">
    <property type="nucleotide sequence ID" value="NZ_CP045725.1"/>
</dbReference>
<proteinExistence type="predicted"/>
<name>A0A5Q2FIE1_9ACTN</name>
<dbReference type="InterPro" id="IPR036034">
    <property type="entry name" value="PDZ_sf"/>
</dbReference>
<dbReference type="GO" id="GO:0006508">
    <property type="term" value="P:proteolysis"/>
    <property type="evidence" value="ECO:0007669"/>
    <property type="project" value="InterPro"/>
</dbReference>
<dbReference type="InterPro" id="IPR001478">
    <property type="entry name" value="PDZ"/>
</dbReference>
<dbReference type="KEGG" id="rain:Rai3103_13040"/>
<dbReference type="InterPro" id="IPR008269">
    <property type="entry name" value="Lon_proteolytic"/>
</dbReference>
<evidence type="ECO:0000313" key="3">
    <source>
        <dbReference type="Proteomes" id="UP000386847"/>
    </source>
</evidence>
<dbReference type="GO" id="GO:0004176">
    <property type="term" value="F:ATP-dependent peptidase activity"/>
    <property type="evidence" value="ECO:0007669"/>
    <property type="project" value="InterPro"/>
</dbReference>
<evidence type="ECO:0000259" key="1">
    <source>
        <dbReference type="PROSITE" id="PS50106"/>
    </source>
</evidence>
<dbReference type="InterPro" id="IPR020568">
    <property type="entry name" value="Ribosomal_Su5_D2-typ_SF"/>
</dbReference>
<sequence>MFGGTPTTTAAAAATFVVLAMVLALVPVPYVTWSPGRTADVLGPAASGQGEAISISGLATHPTRGQLRLTTVAVTRADSRITLPAALAAEWLPWREVLPRAAVYAPGTTDQQSTTEGTRMMDTAQQSAVAAGLRSAGVTVTEVTQVVGVTNGSPADGRLEPGDTITRIDGAPVTAPADLTARIRAHHVGDTVRLGVRRAGTEQEVTVPTVAASGAPTRPMIGASVGVGYEHPGTVTFGIDPGIGGPSAGLVFALAIHDRLTTGDLTGGRVIAATGTIDADGRVGSIGGLPSKVAGARSAGAALFLIPAGNCDETVGLHTDMPLVPVDTLQQAIDILSRPDTPTADLPHCS</sequence>
<dbReference type="PROSITE" id="PS50106">
    <property type="entry name" value="PDZ"/>
    <property type="match status" value="1"/>
</dbReference>
<evidence type="ECO:0000313" key="2">
    <source>
        <dbReference type="EMBL" id="QGF24425.1"/>
    </source>
</evidence>
<dbReference type="Gene3D" id="2.30.42.10">
    <property type="match status" value="1"/>
</dbReference>